<accession>A0A6L2JKK8</accession>
<reference evidence="2" key="1">
    <citation type="journal article" date="2019" name="Sci. Rep.">
        <title>Draft genome of Tanacetum cinerariifolium, the natural source of mosquito coil.</title>
        <authorList>
            <person name="Yamashiro T."/>
            <person name="Shiraishi A."/>
            <person name="Satake H."/>
            <person name="Nakayama K."/>
        </authorList>
    </citation>
    <scope>NUCLEOTIDE SEQUENCE</scope>
</reference>
<feature type="compositionally biased region" description="Acidic residues" evidence="1">
    <location>
        <begin position="234"/>
        <end position="252"/>
    </location>
</feature>
<feature type="compositionally biased region" description="Acidic residues" evidence="1">
    <location>
        <begin position="25"/>
        <end position="36"/>
    </location>
</feature>
<feature type="region of interest" description="Disordered" evidence="1">
    <location>
        <begin position="207"/>
        <end position="252"/>
    </location>
</feature>
<sequence>MTDTSSINEEDALPHDLAYYHDEDLANDVDDDDDMSVDVARGYGDDGGGDDRPLSRQILTGCQGKNFWIIGNPKTQQRRQESRQAEYLRGNYKPRVKEDYESMGPWKIRFEFNDKGTLMPLGDHVSQESKLLEEIVRKSIGFLKLTGRVTWKASDLDVPRASPWQIAFWLNPKNATRAAQNAKNRAKSKVICRQGSRSVVVLQDMQGSGANMPSGVPYTEDEIMAKREWRNDESGDDEDTGEDEDADGDEDS</sequence>
<name>A0A6L2JKK8_TANCI</name>
<feature type="region of interest" description="Disordered" evidence="1">
    <location>
        <begin position="1"/>
        <end position="52"/>
    </location>
</feature>
<proteinExistence type="predicted"/>
<dbReference type="EMBL" id="BKCJ010000942">
    <property type="protein sequence ID" value="GEU37548.1"/>
    <property type="molecule type" value="Genomic_DNA"/>
</dbReference>
<gene>
    <name evidence="2" type="ORF">Tci_009526</name>
</gene>
<evidence type="ECO:0000256" key="1">
    <source>
        <dbReference type="SAM" id="MobiDB-lite"/>
    </source>
</evidence>
<feature type="compositionally biased region" description="Basic and acidic residues" evidence="1">
    <location>
        <begin position="12"/>
        <end position="24"/>
    </location>
</feature>
<organism evidence="2">
    <name type="scientific">Tanacetum cinerariifolium</name>
    <name type="common">Dalmatian daisy</name>
    <name type="synonym">Chrysanthemum cinerariifolium</name>
    <dbReference type="NCBI Taxonomy" id="118510"/>
    <lineage>
        <taxon>Eukaryota</taxon>
        <taxon>Viridiplantae</taxon>
        <taxon>Streptophyta</taxon>
        <taxon>Embryophyta</taxon>
        <taxon>Tracheophyta</taxon>
        <taxon>Spermatophyta</taxon>
        <taxon>Magnoliopsida</taxon>
        <taxon>eudicotyledons</taxon>
        <taxon>Gunneridae</taxon>
        <taxon>Pentapetalae</taxon>
        <taxon>asterids</taxon>
        <taxon>campanulids</taxon>
        <taxon>Asterales</taxon>
        <taxon>Asteraceae</taxon>
        <taxon>Asteroideae</taxon>
        <taxon>Anthemideae</taxon>
        <taxon>Anthemidinae</taxon>
        <taxon>Tanacetum</taxon>
    </lineage>
</organism>
<comment type="caution">
    <text evidence="2">The sequence shown here is derived from an EMBL/GenBank/DDBJ whole genome shotgun (WGS) entry which is preliminary data.</text>
</comment>
<dbReference type="AlphaFoldDB" id="A0A6L2JKK8"/>
<feature type="compositionally biased region" description="Basic and acidic residues" evidence="1">
    <location>
        <begin position="223"/>
        <end position="233"/>
    </location>
</feature>
<evidence type="ECO:0000313" key="2">
    <source>
        <dbReference type="EMBL" id="GEU37548.1"/>
    </source>
</evidence>
<protein>
    <submittedName>
        <fullName evidence="2">Uncharacterized protein</fullName>
    </submittedName>
</protein>